<gene>
    <name evidence="2" type="ORF">CHITON_1299</name>
</gene>
<evidence type="ECO:0000313" key="2">
    <source>
        <dbReference type="EMBL" id="CUX78078.1"/>
    </source>
</evidence>
<sequence length="135" mass="16146">MVDPEGLRPGIAFLTLFAKFSAMRVYRLYLRDEYLEMVKSGKKRIEVRVAYPQLKGMKKGDKIIFNDLIPAEVLEVKHYETFRQVLREEPIDKIFPDEPSFERALKRFHNMYPKWKEYRYGVLAIKFRILGRGKK</sequence>
<evidence type="ECO:0000259" key="1">
    <source>
        <dbReference type="SMART" id="SM01022"/>
    </source>
</evidence>
<accession>A0A161KAJ0</accession>
<dbReference type="SMART" id="SM01022">
    <property type="entry name" value="ASCH"/>
    <property type="match status" value="1"/>
</dbReference>
<proteinExistence type="predicted"/>
<feature type="domain" description="ASCH" evidence="1">
    <location>
        <begin position="28"/>
        <end position="131"/>
    </location>
</feature>
<dbReference type="Pfam" id="PF04266">
    <property type="entry name" value="ASCH"/>
    <property type="match status" value="1"/>
</dbReference>
<protein>
    <submittedName>
        <fullName evidence="2">Archaea-specific enzyme related to ProFAR isomerase (HisA) and containing an additional uncharacterized domain</fullName>
    </submittedName>
</protein>
<reference evidence="3" key="1">
    <citation type="submission" date="2016-01" db="EMBL/GenBank/DDBJ databases">
        <authorList>
            <person name="Vorgias C.E."/>
        </authorList>
    </citation>
    <scope>NUCLEOTIDE SEQUENCE [LARGE SCALE GENOMIC DNA]</scope>
</reference>
<dbReference type="InterPro" id="IPR007374">
    <property type="entry name" value="ASCH_domain"/>
</dbReference>
<dbReference type="CDD" id="cd06541">
    <property type="entry name" value="ASCH"/>
    <property type="match status" value="1"/>
</dbReference>
<evidence type="ECO:0000313" key="3">
    <source>
        <dbReference type="Proteomes" id="UP000093069"/>
    </source>
</evidence>
<name>A0A161KAJ0_9EURY</name>
<dbReference type="AlphaFoldDB" id="A0A161KAJ0"/>
<dbReference type="KEGG" id="tch:CHITON_1299"/>
<keyword evidence="2" id="KW-0413">Isomerase</keyword>
<dbReference type="STRING" id="54262.CHITON_1299"/>
<dbReference type="GO" id="GO:0016853">
    <property type="term" value="F:isomerase activity"/>
    <property type="evidence" value="ECO:0007669"/>
    <property type="project" value="UniProtKB-KW"/>
</dbReference>
<dbReference type="Proteomes" id="UP000093069">
    <property type="component" value="Chromosome I"/>
</dbReference>
<organism evidence="2 3">
    <name type="scientific">Thermococcus chitonophagus</name>
    <dbReference type="NCBI Taxonomy" id="54262"/>
    <lineage>
        <taxon>Archaea</taxon>
        <taxon>Methanobacteriati</taxon>
        <taxon>Methanobacteriota</taxon>
        <taxon>Thermococci</taxon>
        <taxon>Thermococcales</taxon>
        <taxon>Thermococcaceae</taxon>
        <taxon>Thermococcus</taxon>
    </lineage>
</organism>
<dbReference type="SUPFAM" id="SSF88697">
    <property type="entry name" value="PUA domain-like"/>
    <property type="match status" value="1"/>
</dbReference>
<dbReference type="InterPro" id="IPR015947">
    <property type="entry name" value="PUA-like_sf"/>
</dbReference>
<dbReference type="Gene3D" id="2.30.130.30">
    <property type="entry name" value="Hypothetical protein"/>
    <property type="match status" value="1"/>
</dbReference>
<dbReference type="EMBL" id="LN999010">
    <property type="protein sequence ID" value="CUX78078.1"/>
    <property type="molecule type" value="Genomic_DNA"/>
</dbReference>